<dbReference type="PIRSF" id="PIRSF000477">
    <property type="entry name" value="PurNPase"/>
    <property type="match status" value="1"/>
</dbReference>
<evidence type="ECO:0000256" key="4">
    <source>
        <dbReference type="ARBA" id="ARBA00011233"/>
    </source>
</evidence>
<dbReference type="InterPro" id="IPR000845">
    <property type="entry name" value="Nucleoside_phosphorylase_d"/>
</dbReference>
<dbReference type="EMBL" id="RJMB01000042">
    <property type="protein sequence ID" value="RNL78117.1"/>
    <property type="molecule type" value="Genomic_DNA"/>
</dbReference>
<evidence type="ECO:0000256" key="3">
    <source>
        <dbReference type="ARBA" id="ARBA00006751"/>
    </source>
</evidence>
<dbReference type="Pfam" id="PF01048">
    <property type="entry name" value="PNP_UDP_1"/>
    <property type="match status" value="1"/>
</dbReference>
<dbReference type="Gene3D" id="3.40.50.1580">
    <property type="entry name" value="Nucleoside phosphorylase domain"/>
    <property type="match status" value="1"/>
</dbReference>
<evidence type="ECO:0000256" key="10">
    <source>
        <dbReference type="ARBA" id="ARBA00048556"/>
    </source>
</evidence>
<dbReference type="RefSeq" id="WP_123203616.1">
    <property type="nucleotide sequence ID" value="NZ_RJMB01000042.1"/>
</dbReference>
<feature type="binding site" evidence="12">
    <location>
        <position position="205"/>
    </location>
    <ligand>
        <name>phosphate</name>
        <dbReference type="ChEBI" id="CHEBI:43474"/>
    </ligand>
</feature>
<comment type="subunit">
    <text evidence="4">Homotrimer.</text>
</comment>
<comment type="pathway">
    <text evidence="2 11">Purine metabolism; purine nucleoside salvage.</text>
</comment>
<dbReference type="OrthoDB" id="1523230at2"/>
<evidence type="ECO:0000256" key="5">
    <source>
        <dbReference type="ARBA" id="ARBA00011886"/>
    </source>
</evidence>
<evidence type="ECO:0000259" key="13">
    <source>
        <dbReference type="Pfam" id="PF01048"/>
    </source>
</evidence>
<proteinExistence type="inferred from homology"/>
<evidence type="ECO:0000256" key="8">
    <source>
        <dbReference type="ARBA" id="ARBA00022679"/>
    </source>
</evidence>
<feature type="binding site" evidence="12">
    <location>
        <position position="33"/>
    </location>
    <ligand>
        <name>phosphate</name>
        <dbReference type="ChEBI" id="CHEBI:43474"/>
    </ligand>
</feature>
<dbReference type="GO" id="GO:0009116">
    <property type="term" value="P:nucleoside metabolic process"/>
    <property type="evidence" value="ECO:0007669"/>
    <property type="project" value="UniProtKB-UniRule"/>
</dbReference>
<protein>
    <recommendedName>
        <fullName evidence="6 11">Purine nucleoside phosphorylase</fullName>
        <ecNumber evidence="5 11">2.4.2.1</ecNumber>
    </recommendedName>
    <alternativeName>
        <fullName evidence="9 11">Inosine-guanosine phosphorylase</fullName>
    </alternativeName>
</protein>
<dbReference type="PANTHER" id="PTHR11904">
    <property type="entry name" value="METHYLTHIOADENOSINE/PURINE NUCLEOSIDE PHOSPHORYLASE"/>
    <property type="match status" value="1"/>
</dbReference>
<dbReference type="NCBIfam" id="NF006054">
    <property type="entry name" value="PRK08202.1"/>
    <property type="match status" value="1"/>
</dbReference>
<feature type="binding site" evidence="12">
    <location>
        <begin position="85"/>
        <end position="87"/>
    </location>
    <ligand>
        <name>phosphate</name>
        <dbReference type="ChEBI" id="CHEBI:43474"/>
    </ligand>
</feature>
<comment type="catalytic activity">
    <reaction evidence="10">
        <text>a purine 2'-deoxy-D-ribonucleoside + phosphate = a purine nucleobase + 2-deoxy-alpha-D-ribose 1-phosphate</text>
        <dbReference type="Rhea" id="RHEA:36431"/>
        <dbReference type="ChEBI" id="CHEBI:26386"/>
        <dbReference type="ChEBI" id="CHEBI:43474"/>
        <dbReference type="ChEBI" id="CHEBI:57259"/>
        <dbReference type="ChEBI" id="CHEBI:142361"/>
        <dbReference type="EC" id="2.4.2.1"/>
    </reaction>
</comment>
<feature type="binding site" evidence="12">
    <location>
        <position position="186"/>
    </location>
    <ligand>
        <name>a purine D-ribonucleoside</name>
        <dbReference type="ChEBI" id="CHEBI:142355"/>
    </ligand>
</feature>
<feature type="binding site" evidence="12">
    <location>
        <position position="65"/>
    </location>
    <ligand>
        <name>phosphate</name>
        <dbReference type="ChEBI" id="CHEBI:43474"/>
    </ligand>
</feature>
<evidence type="ECO:0000313" key="14">
    <source>
        <dbReference type="EMBL" id="RNL78117.1"/>
    </source>
</evidence>
<evidence type="ECO:0000256" key="2">
    <source>
        <dbReference type="ARBA" id="ARBA00005058"/>
    </source>
</evidence>
<evidence type="ECO:0000256" key="6">
    <source>
        <dbReference type="ARBA" id="ARBA00013834"/>
    </source>
</evidence>
<organism evidence="14 15">
    <name type="scientific">Halostreptopolyspora alba</name>
    <dbReference type="NCBI Taxonomy" id="2487137"/>
    <lineage>
        <taxon>Bacteria</taxon>
        <taxon>Bacillati</taxon>
        <taxon>Actinomycetota</taxon>
        <taxon>Actinomycetes</taxon>
        <taxon>Streptosporangiales</taxon>
        <taxon>Nocardiopsidaceae</taxon>
        <taxon>Halostreptopolyspora</taxon>
    </lineage>
</organism>
<dbReference type="UniPathway" id="UPA00606"/>
<dbReference type="InterPro" id="IPR035994">
    <property type="entry name" value="Nucleoside_phosphorylase_sf"/>
</dbReference>
<feature type="binding site" evidence="12">
    <location>
        <position position="117"/>
    </location>
    <ligand>
        <name>phosphate</name>
        <dbReference type="ChEBI" id="CHEBI:43474"/>
    </ligand>
</feature>
<dbReference type="PANTHER" id="PTHR11904:SF9">
    <property type="entry name" value="PURINE NUCLEOSIDE PHOSPHORYLASE-RELATED"/>
    <property type="match status" value="1"/>
</dbReference>
<keyword evidence="7 11" id="KW-0328">Glycosyltransferase</keyword>
<evidence type="ECO:0000256" key="7">
    <source>
        <dbReference type="ARBA" id="ARBA00022676"/>
    </source>
</evidence>
<dbReference type="CDD" id="cd09009">
    <property type="entry name" value="PNP-EcPNPII_like"/>
    <property type="match status" value="1"/>
</dbReference>
<keyword evidence="15" id="KW-1185">Reference proteome</keyword>
<dbReference type="GO" id="GO:0004731">
    <property type="term" value="F:purine-nucleoside phosphorylase activity"/>
    <property type="evidence" value="ECO:0007669"/>
    <property type="project" value="UniProtKB-UniRule"/>
</dbReference>
<dbReference type="EC" id="2.4.2.1" evidence="5 11"/>
<gene>
    <name evidence="14" type="ORF">EFW17_23430</name>
</gene>
<reference evidence="14 15" key="1">
    <citation type="submission" date="2018-11" db="EMBL/GenBank/DDBJ databases">
        <title>The genome draft of YIM 96095.</title>
        <authorList>
            <person name="Tang S.-K."/>
            <person name="Chunyu W.-X."/>
            <person name="Feng Y.-Z."/>
        </authorList>
    </citation>
    <scope>NUCLEOTIDE SEQUENCE [LARGE SCALE GENOMIC DNA]</scope>
    <source>
        <strain evidence="14 15">YIM 96095</strain>
    </source>
</reference>
<feature type="domain" description="Nucleoside phosphorylase" evidence="13">
    <location>
        <begin position="45"/>
        <end position="259"/>
    </location>
</feature>
<sequence length="265" mass="27265">MTTEDLRTAQRAADELRQRTGVDSYAAAFVMGSGWGAAADALGEVVAEVETSALPGFQPPAVTGHSGRIRSVRSGDRDLLVFLGRTHLYEGHGTAAVVHGVRTATAAGASRIVLTNAAGSLNAEMPVGSTVLIADHINMTGESPLEGPSFVDLSDTYSASLRAAAREADTTLREGVYAAMRGPQFETPAEIRMLRMMGADLVGMSTALEAIAAREQGASVLGVSLVTNLAAGLAGQPLNHNEVLETGREAAAGVGDLLAGIAARL</sequence>
<comment type="similarity">
    <text evidence="3 11">Belongs to the PNP/MTAP phosphorylase family.</text>
</comment>
<evidence type="ECO:0000256" key="1">
    <source>
        <dbReference type="ARBA" id="ARBA00002678"/>
    </source>
</evidence>
<feature type="binding site" evidence="12">
    <location>
        <position position="228"/>
    </location>
    <ligand>
        <name>a purine D-ribonucleoside</name>
        <dbReference type="ChEBI" id="CHEBI:142355"/>
    </ligand>
</feature>
<accession>A0A3N0DR66</accession>
<dbReference type="GO" id="GO:0005737">
    <property type="term" value="C:cytoplasm"/>
    <property type="evidence" value="ECO:0007669"/>
    <property type="project" value="TreeGrafter"/>
</dbReference>
<dbReference type="Proteomes" id="UP000269198">
    <property type="component" value="Unassembled WGS sequence"/>
</dbReference>
<name>A0A3N0DR66_9ACTN</name>
<comment type="function">
    <text evidence="1">The purine nucleoside phosphorylases catalyze the phosphorolytic breakdown of the N-glycosidic bond in the beta-(deoxy)ribonucleoside molecules, with the formation of the corresponding free purine bases and pentose-1-phosphate. Cleaves guanosine, inosine, 2'-deoxyguanosine and 2'-deoxyinosine.</text>
</comment>
<dbReference type="NCBIfam" id="TIGR01697">
    <property type="entry name" value="PNPH-PUNA-XAPA"/>
    <property type="match status" value="1"/>
</dbReference>
<evidence type="ECO:0000313" key="15">
    <source>
        <dbReference type="Proteomes" id="UP000269198"/>
    </source>
</evidence>
<dbReference type="NCBIfam" id="TIGR01698">
    <property type="entry name" value="PUNP"/>
    <property type="match status" value="1"/>
</dbReference>
<evidence type="ECO:0000256" key="11">
    <source>
        <dbReference type="PIRNR" id="PIRNR000477"/>
    </source>
</evidence>
<evidence type="ECO:0000256" key="12">
    <source>
        <dbReference type="PIRSR" id="PIRSR000477-2"/>
    </source>
</evidence>
<dbReference type="InterPro" id="IPR011269">
    <property type="entry name" value="PUNP"/>
</dbReference>
<dbReference type="AlphaFoldDB" id="A0A3N0DR66"/>
<keyword evidence="8 11" id="KW-0808">Transferase</keyword>
<comment type="caution">
    <text evidence="14">The sequence shown here is derived from an EMBL/GenBank/DDBJ whole genome shotgun (WGS) entry which is preliminary data.</text>
</comment>
<dbReference type="SUPFAM" id="SSF53167">
    <property type="entry name" value="Purine and uridine phosphorylases"/>
    <property type="match status" value="1"/>
</dbReference>
<dbReference type="InterPro" id="IPR011268">
    <property type="entry name" value="Purine_phosphorylase"/>
</dbReference>
<evidence type="ECO:0000256" key="9">
    <source>
        <dbReference type="ARBA" id="ARBA00031036"/>
    </source>
</evidence>